<dbReference type="InterPro" id="IPR001623">
    <property type="entry name" value="DnaJ_domain"/>
</dbReference>
<evidence type="ECO:0000313" key="8">
    <source>
        <dbReference type="Proteomes" id="UP001188597"/>
    </source>
</evidence>
<organism evidence="7 8">
    <name type="scientific">Escallonia herrerae</name>
    <dbReference type="NCBI Taxonomy" id="1293975"/>
    <lineage>
        <taxon>Eukaryota</taxon>
        <taxon>Viridiplantae</taxon>
        <taxon>Streptophyta</taxon>
        <taxon>Embryophyta</taxon>
        <taxon>Tracheophyta</taxon>
        <taxon>Spermatophyta</taxon>
        <taxon>Magnoliopsida</taxon>
        <taxon>eudicotyledons</taxon>
        <taxon>Gunneridae</taxon>
        <taxon>Pentapetalae</taxon>
        <taxon>asterids</taxon>
        <taxon>campanulids</taxon>
        <taxon>Escalloniales</taxon>
        <taxon>Escalloniaceae</taxon>
        <taxon>Escallonia</taxon>
    </lineage>
</organism>
<comment type="caution">
    <text evidence="7">The sequence shown here is derived from an EMBL/GenBank/DDBJ whole genome shotgun (WGS) entry which is preliminary data.</text>
</comment>
<dbReference type="CDD" id="cd10017">
    <property type="entry name" value="B3_DNA"/>
    <property type="match status" value="1"/>
</dbReference>
<proteinExistence type="predicted"/>
<keyword evidence="3" id="KW-0238">DNA-binding</keyword>
<dbReference type="Pfam" id="PF00226">
    <property type="entry name" value="DnaJ"/>
    <property type="match status" value="1"/>
</dbReference>
<evidence type="ECO:0000256" key="3">
    <source>
        <dbReference type="ARBA" id="ARBA00023125"/>
    </source>
</evidence>
<dbReference type="CDD" id="cd06257">
    <property type="entry name" value="DnaJ"/>
    <property type="match status" value="1"/>
</dbReference>
<dbReference type="Gene3D" id="1.10.287.110">
    <property type="entry name" value="DnaJ domain"/>
    <property type="match status" value="1"/>
</dbReference>
<evidence type="ECO:0000256" key="1">
    <source>
        <dbReference type="ARBA" id="ARBA00004123"/>
    </source>
</evidence>
<dbReference type="AlphaFoldDB" id="A0AA88X4D7"/>
<dbReference type="InterPro" id="IPR051442">
    <property type="entry name" value="B3_domain"/>
</dbReference>
<gene>
    <name evidence="7" type="ORF">RJ639_029762</name>
</gene>
<dbReference type="Gene3D" id="2.40.330.10">
    <property type="entry name" value="DNA-binding pseudobarrel domain"/>
    <property type="match status" value="1"/>
</dbReference>
<dbReference type="InterPro" id="IPR036869">
    <property type="entry name" value="J_dom_sf"/>
</dbReference>
<name>A0AA88X4D7_9ASTE</name>
<evidence type="ECO:0000259" key="6">
    <source>
        <dbReference type="PROSITE" id="PS50076"/>
    </source>
</evidence>
<keyword evidence="2" id="KW-0805">Transcription regulation</keyword>
<dbReference type="PANTHER" id="PTHR34269">
    <property type="entry name" value="TRANSCRIPTION FACTOR B3-DOMAIN FAMILY-RELATED"/>
    <property type="match status" value="1"/>
</dbReference>
<sequence>MPRPKKQSSHRFPFRTQDMISTIGAAKRVHEGDVEDDRIRKRARVSTELSLGSLNYDGPSFLRTKPTREEIRVARQLRWFSLFCPEGGKLRLFEDPWKIKKRLNITDLGRVLLSKEAVDTHVLRHWNAGSIKALPTGVTVNVWDYDSDTEHRLILVRWPYSKYCALGSRNWGQDFVLRRNLREGDEIGLLWDNSARRFGFCVLDQPRTKCQYKVLGLGGDCTADEIHSAYRRLALQRHPDKLAQFGISPAAYRWLALQAYQTSPFP</sequence>
<feature type="domain" description="J" evidence="6">
    <location>
        <begin position="210"/>
        <end position="266"/>
    </location>
</feature>
<dbReference type="SUPFAM" id="SSF101936">
    <property type="entry name" value="DNA-binding pseudobarrel domain"/>
    <property type="match status" value="1"/>
</dbReference>
<dbReference type="Proteomes" id="UP001188597">
    <property type="component" value="Unassembled WGS sequence"/>
</dbReference>
<dbReference type="EMBL" id="JAVXUP010000095">
    <property type="protein sequence ID" value="KAK3038464.1"/>
    <property type="molecule type" value="Genomic_DNA"/>
</dbReference>
<dbReference type="GO" id="GO:0005634">
    <property type="term" value="C:nucleus"/>
    <property type="evidence" value="ECO:0007669"/>
    <property type="project" value="UniProtKB-SubCell"/>
</dbReference>
<protein>
    <recommendedName>
        <fullName evidence="6">J domain-containing protein</fullName>
    </recommendedName>
</protein>
<dbReference type="GO" id="GO:0003677">
    <property type="term" value="F:DNA binding"/>
    <property type="evidence" value="ECO:0007669"/>
    <property type="project" value="UniProtKB-KW"/>
</dbReference>
<evidence type="ECO:0000256" key="2">
    <source>
        <dbReference type="ARBA" id="ARBA00023015"/>
    </source>
</evidence>
<keyword evidence="4" id="KW-0804">Transcription</keyword>
<keyword evidence="5" id="KW-0539">Nucleus</keyword>
<dbReference type="PROSITE" id="PS50076">
    <property type="entry name" value="DNAJ_2"/>
    <property type="match status" value="1"/>
</dbReference>
<dbReference type="InterPro" id="IPR003340">
    <property type="entry name" value="B3_DNA-bd"/>
</dbReference>
<dbReference type="InterPro" id="IPR015300">
    <property type="entry name" value="DNA-bd_pseudobarrel_sf"/>
</dbReference>
<reference evidence="7" key="1">
    <citation type="submission" date="2022-12" db="EMBL/GenBank/DDBJ databases">
        <title>Draft genome assemblies for two species of Escallonia (Escalloniales).</title>
        <authorList>
            <person name="Chanderbali A."/>
            <person name="Dervinis C."/>
            <person name="Anghel I."/>
            <person name="Soltis D."/>
            <person name="Soltis P."/>
            <person name="Zapata F."/>
        </authorList>
    </citation>
    <scope>NUCLEOTIDE SEQUENCE</scope>
    <source>
        <strain evidence="7">UCBG64.0493</strain>
        <tissue evidence="7">Leaf</tissue>
    </source>
</reference>
<dbReference type="SUPFAM" id="SSF46565">
    <property type="entry name" value="Chaperone J-domain"/>
    <property type="match status" value="1"/>
</dbReference>
<evidence type="ECO:0000256" key="4">
    <source>
        <dbReference type="ARBA" id="ARBA00023163"/>
    </source>
</evidence>
<dbReference type="PRINTS" id="PR00625">
    <property type="entry name" value="JDOMAIN"/>
</dbReference>
<comment type="subcellular location">
    <subcellularLocation>
        <location evidence="1">Nucleus</location>
    </subcellularLocation>
</comment>
<dbReference type="PANTHER" id="PTHR34269:SF11">
    <property type="entry name" value="B3 DOMAIN PROTEIN"/>
    <property type="match status" value="1"/>
</dbReference>
<evidence type="ECO:0000313" key="7">
    <source>
        <dbReference type="EMBL" id="KAK3038464.1"/>
    </source>
</evidence>
<keyword evidence="8" id="KW-1185">Reference proteome</keyword>
<accession>A0AA88X4D7</accession>
<evidence type="ECO:0000256" key="5">
    <source>
        <dbReference type="ARBA" id="ARBA00023242"/>
    </source>
</evidence>